<keyword evidence="9" id="KW-0804">Transcription</keyword>
<feature type="coiled-coil region" evidence="11">
    <location>
        <begin position="405"/>
        <end position="432"/>
    </location>
</feature>
<evidence type="ECO:0000256" key="4">
    <source>
        <dbReference type="ARBA" id="ARBA00022824"/>
    </source>
</evidence>
<dbReference type="GO" id="GO:0000978">
    <property type="term" value="F:RNA polymerase II cis-regulatory region sequence-specific DNA binding"/>
    <property type="evidence" value="ECO:0007669"/>
    <property type="project" value="TreeGrafter"/>
</dbReference>
<name>A0A8R1E128_CAEJA</name>
<reference evidence="16" key="1">
    <citation type="submission" date="2010-08" db="EMBL/GenBank/DDBJ databases">
        <authorList>
            <consortium name="Caenorhabditis japonica Sequencing Consortium"/>
            <person name="Wilson R.K."/>
        </authorList>
    </citation>
    <scope>NUCLEOTIDE SEQUENCE [LARGE SCALE GENOMIC DNA]</scope>
    <source>
        <strain evidence="16">DF5081</strain>
    </source>
</reference>
<keyword evidence="7" id="KW-0238">DNA-binding</keyword>
<evidence type="ECO:0000256" key="9">
    <source>
        <dbReference type="ARBA" id="ARBA00023163"/>
    </source>
</evidence>
<dbReference type="PANTHER" id="PTHR46062">
    <property type="entry name" value="STEROL REGULATORY ELEMENT-BINDING PROTEIN"/>
    <property type="match status" value="1"/>
</dbReference>
<dbReference type="PANTHER" id="PTHR46062:SF1">
    <property type="entry name" value="LP12374P"/>
    <property type="match status" value="1"/>
</dbReference>
<keyword evidence="6" id="KW-0805">Transcription regulation</keyword>
<feature type="transmembrane region" description="Helical" evidence="13">
    <location>
        <begin position="488"/>
        <end position="507"/>
    </location>
</feature>
<keyword evidence="10" id="KW-0539">Nucleus</keyword>
<feature type="compositionally biased region" description="Basic and acidic residues" evidence="12">
    <location>
        <begin position="262"/>
        <end position="271"/>
    </location>
</feature>
<keyword evidence="4" id="KW-0256">Endoplasmic reticulum</keyword>
<feature type="region of interest" description="Disordered" evidence="12">
    <location>
        <begin position="103"/>
        <end position="124"/>
    </location>
</feature>
<dbReference type="AlphaFoldDB" id="A0A8R1E128"/>
<feature type="compositionally biased region" description="Acidic residues" evidence="12">
    <location>
        <begin position="334"/>
        <end position="347"/>
    </location>
</feature>
<evidence type="ECO:0000256" key="13">
    <source>
        <dbReference type="SAM" id="Phobius"/>
    </source>
</evidence>
<feature type="compositionally biased region" description="Basic and acidic residues" evidence="12">
    <location>
        <begin position="304"/>
        <end position="322"/>
    </location>
</feature>
<evidence type="ECO:0000256" key="12">
    <source>
        <dbReference type="SAM" id="MobiDB-lite"/>
    </source>
</evidence>
<evidence type="ECO:0000256" key="11">
    <source>
        <dbReference type="SAM" id="Coils"/>
    </source>
</evidence>
<dbReference type="Proteomes" id="UP000005237">
    <property type="component" value="Unassembled WGS sequence"/>
</dbReference>
<organism evidence="15 16">
    <name type="scientific">Caenorhabditis japonica</name>
    <dbReference type="NCBI Taxonomy" id="281687"/>
    <lineage>
        <taxon>Eukaryota</taxon>
        <taxon>Metazoa</taxon>
        <taxon>Ecdysozoa</taxon>
        <taxon>Nematoda</taxon>
        <taxon>Chromadorea</taxon>
        <taxon>Rhabditida</taxon>
        <taxon>Rhabditina</taxon>
        <taxon>Rhabditomorpha</taxon>
        <taxon>Rhabditoidea</taxon>
        <taxon>Rhabditidae</taxon>
        <taxon>Peloderinae</taxon>
        <taxon>Caenorhabditis</taxon>
    </lineage>
</organism>
<evidence type="ECO:0000256" key="10">
    <source>
        <dbReference type="ARBA" id="ARBA00023242"/>
    </source>
</evidence>
<evidence type="ECO:0000256" key="5">
    <source>
        <dbReference type="ARBA" id="ARBA00022989"/>
    </source>
</evidence>
<keyword evidence="16" id="KW-1185">Reference proteome</keyword>
<proteinExistence type="predicted"/>
<keyword evidence="11" id="KW-0175">Coiled coil</keyword>
<feature type="compositionally biased region" description="Low complexity" evidence="12">
    <location>
        <begin position="242"/>
        <end position="255"/>
    </location>
</feature>
<feature type="compositionally biased region" description="Polar residues" evidence="12">
    <location>
        <begin position="47"/>
        <end position="63"/>
    </location>
</feature>
<feature type="region of interest" description="Disordered" evidence="12">
    <location>
        <begin position="287"/>
        <end position="367"/>
    </location>
</feature>
<feature type="region of interest" description="Disordered" evidence="12">
    <location>
        <begin position="30"/>
        <end position="73"/>
    </location>
</feature>
<dbReference type="CDD" id="cd11394">
    <property type="entry name" value="bHLHzip_SREBP"/>
    <property type="match status" value="1"/>
</dbReference>
<dbReference type="GO" id="GO:0000981">
    <property type="term" value="F:DNA-binding transcription factor activity, RNA polymerase II-specific"/>
    <property type="evidence" value="ECO:0007669"/>
    <property type="project" value="TreeGrafter"/>
</dbReference>
<accession>A0A8R1E128</accession>
<reference evidence="15" key="2">
    <citation type="submission" date="2022-06" db="UniProtKB">
        <authorList>
            <consortium name="EnsemblMetazoa"/>
        </authorList>
    </citation>
    <scope>IDENTIFICATION</scope>
    <source>
        <strain evidence="15">DF5081</strain>
    </source>
</reference>
<sequence length="685" mass="77284">MNEHFDGDVPMSDPFLSLVTKLDDIGTFPNNADPLDFDMEHNWQEPGPSQAQEPSTSLNQHSPPQEYYDGDGQRDVSTLHSLLHTSHHDDYYSMRFSPPNLDLDPTSRSSLAASQPLSGEGPASMLSALQSPAAFPADAYRPLSLAQQLAAPSMTSKSLYVNTNGMEQNVSLHTMLSPPHHHSMTPQSFGEPMEHMNGYISPYHQVPGPSHEPSYQNYHVDPVASRMVAPIHEVEEREKNAPQQHQHQQQPQPQQALKNRPRGKEESPKTMKEELLRLLVNMSPSEVEKLKNKKLANASASASAREREREKERERERNREPPKMAPRIVNQPEPDAEDDEDDEDSDSGEVTNNMSAIIPRRPKTERRTAHNLIEKKYRCSINDRIQHLKVLLCGEEAKLSKSATLRRAIDHIEELEHENNALKFQAEQMRRTLQMHGLPYPEPVQYADYLAAQSPAESSPSPPRNERKRSRMSTPKTNGAGKEASSRVTLFAMLMAVLIFNPLGLLAGGATLQKVVAGDAPIASPFEHGRVIDDTDGSLIAEPSYWHNNIIKPSFIWTINIFMIFYLLIRLLVHGEPVQDFKSLSWQTFVATREKARAELSTGNLKEAQRQFCECLVVLDRSLPSPGIEAVLSVVWECIRHLLNWLWIGRWISRRKRSMSKPVSVVCRSHAHTAVLYHEIHQVGT</sequence>
<dbReference type="InterPro" id="IPR011598">
    <property type="entry name" value="bHLH_dom"/>
</dbReference>
<protein>
    <submittedName>
        <fullName evidence="15">BHLH domain-containing protein</fullName>
    </submittedName>
</protein>
<dbReference type="Pfam" id="PF00010">
    <property type="entry name" value="HLH"/>
    <property type="match status" value="1"/>
</dbReference>
<evidence type="ECO:0000256" key="7">
    <source>
        <dbReference type="ARBA" id="ARBA00023125"/>
    </source>
</evidence>
<evidence type="ECO:0000313" key="15">
    <source>
        <dbReference type="EnsemblMetazoa" id="CJA17864.1"/>
    </source>
</evidence>
<evidence type="ECO:0000256" key="6">
    <source>
        <dbReference type="ARBA" id="ARBA00023015"/>
    </source>
</evidence>
<keyword evidence="5 13" id="KW-1133">Transmembrane helix</keyword>
<dbReference type="GO" id="GO:0005634">
    <property type="term" value="C:nucleus"/>
    <property type="evidence" value="ECO:0007669"/>
    <property type="project" value="UniProtKB-SubCell"/>
</dbReference>
<feature type="compositionally biased region" description="Polar residues" evidence="12">
    <location>
        <begin position="106"/>
        <end position="117"/>
    </location>
</feature>
<keyword evidence="3 13" id="KW-0812">Transmembrane</keyword>
<dbReference type="InterPro" id="IPR036638">
    <property type="entry name" value="HLH_DNA-bd_sf"/>
</dbReference>
<dbReference type="EnsemblMetazoa" id="CJA17864.1">
    <property type="protein sequence ID" value="CJA17864.1"/>
    <property type="gene ID" value="WBGene00137067"/>
</dbReference>
<dbReference type="GO" id="GO:0046983">
    <property type="term" value="F:protein dimerization activity"/>
    <property type="evidence" value="ECO:0007669"/>
    <property type="project" value="InterPro"/>
</dbReference>
<dbReference type="GO" id="GO:0005789">
    <property type="term" value="C:endoplasmic reticulum membrane"/>
    <property type="evidence" value="ECO:0007669"/>
    <property type="project" value="UniProtKB-SubCell"/>
</dbReference>
<evidence type="ECO:0000259" key="14">
    <source>
        <dbReference type="PROSITE" id="PS50888"/>
    </source>
</evidence>
<evidence type="ECO:0000256" key="8">
    <source>
        <dbReference type="ARBA" id="ARBA00023136"/>
    </source>
</evidence>
<keyword evidence="8 13" id="KW-0472">Membrane</keyword>
<dbReference type="SMART" id="SM00353">
    <property type="entry name" value="HLH"/>
    <property type="match status" value="1"/>
</dbReference>
<feature type="transmembrane region" description="Helical" evidence="13">
    <location>
        <begin position="554"/>
        <end position="573"/>
    </location>
</feature>
<dbReference type="SUPFAM" id="SSF47459">
    <property type="entry name" value="HLH, helix-loop-helix DNA-binding domain"/>
    <property type="match status" value="1"/>
</dbReference>
<feature type="region of interest" description="Disordered" evidence="12">
    <location>
        <begin position="236"/>
        <end position="271"/>
    </location>
</feature>
<feature type="region of interest" description="Disordered" evidence="12">
    <location>
        <begin position="453"/>
        <end position="481"/>
    </location>
</feature>
<feature type="domain" description="BHLH" evidence="14">
    <location>
        <begin position="365"/>
        <end position="415"/>
    </location>
</feature>
<evidence type="ECO:0000313" key="16">
    <source>
        <dbReference type="Proteomes" id="UP000005237"/>
    </source>
</evidence>
<dbReference type="PROSITE" id="PS50888">
    <property type="entry name" value="BHLH"/>
    <property type="match status" value="1"/>
</dbReference>
<comment type="subcellular location">
    <subcellularLocation>
        <location evidence="2">Endoplasmic reticulum membrane</location>
        <topology evidence="2">Multi-pass membrane protein</topology>
    </subcellularLocation>
    <subcellularLocation>
        <location evidence="1">Nucleus</location>
    </subcellularLocation>
</comment>
<evidence type="ECO:0000256" key="3">
    <source>
        <dbReference type="ARBA" id="ARBA00022692"/>
    </source>
</evidence>
<evidence type="ECO:0000256" key="2">
    <source>
        <dbReference type="ARBA" id="ARBA00004477"/>
    </source>
</evidence>
<dbReference type="Gene3D" id="4.10.280.10">
    <property type="entry name" value="Helix-loop-helix DNA-binding domain"/>
    <property type="match status" value="1"/>
</dbReference>
<evidence type="ECO:0000256" key="1">
    <source>
        <dbReference type="ARBA" id="ARBA00004123"/>
    </source>
</evidence>